<dbReference type="InParanoid" id="M4B717"/>
<dbReference type="VEuPathDB" id="FungiDB:HpaG802069"/>
<dbReference type="HOGENOM" id="CLU_2459495_0_0_1"/>
<keyword evidence="2" id="KW-1185">Reference proteome</keyword>
<dbReference type="EMBL" id="JH598637">
    <property type="status" value="NOT_ANNOTATED_CDS"/>
    <property type="molecule type" value="Genomic_DNA"/>
</dbReference>
<reference evidence="2" key="1">
    <citation type="journal article" date="2010" name="Science">
        <title>Signatures of adaptation to obligate biotrophy in the Hyaloperonospora arabidopsidis genome.</title>
        <authorList>
            <person name="Baxter L."/>
            <person name="Tripathy S."/>
            <person name="Ishaque N."/>
            <person name="Boot N."/>
            <person name="Cabral A."/>
            <person name="Kemen E."/>
            <person name="Thines M."/>
            <person name="Ah-Fong A."/>
            <person name="Anderson R."/>
            <person name="Badejoko W."/>
            <person name="Bittner-Eddy P."/>
            <person name="Boore J.L."/>
            <person name="Chibucos M.C."/>
            <person name="Coates M."/>
            <person name="Dehal P."/>
            <person name="Delehaunty K."/>
            <person name="Dong S."/>
            <person name="Downton P."/>
            <person name="Dumas B."/>
            <person name="Fabro G."/>
            <person name="Fronick C."/>
            <person name="Fuerstenberg S.I."/>
            <person name="Fulton L."/>
            <person name="Gaulin E."/>
            <person name="Govers F."/>
            <person name="Hughes L."/>
            <person name="Humphray S."/>
            <person name="Jiang R.H."/>
            <person name="Judelson H."/>
            <person name="Kamoun S."/>
            <person name="Kyung K."/>
            <person name="Meijer H."/>
            <person name="Minx P."/>
            <person name="Morris P."/>
            <person name="Nelson J."/>
            <person name="Phuntumart V."/>
            <person name="Qutob D."/>
            <person name="Rehmany A."/>
            <person name="Rougon-Cardoso A."/>
            <person name="Ryden P."/>
            <person name="Torto-Alalibo T."/>
            <person name="Studholme D."/>
            <person name="Wang Y."/>
            <person name="Win J."/>
            <person name="Wood J."/>
            <person name="Clifton S.W."/>
            <person name="Rogers J."/>
            <person name="Van den Ackerveken G."/>
            <person name="Jones J.D."/>
            <person name="McDowell J.M."/>
            <person name="Beynon J."/>
            <person name="Tyler B.M."/>
        </authorList>
    </citation>
    <scope>NUCLEOTIDE SEQUENCE [LARGE SCALE GENOMIC DNA]</scope>
    <source>
        <strain evidence="2">Emoy2</strain>
    </source>
</reference>
<sequence length="89" mass="10586">MGSVIITNPLDEQLKKVLPQWESAQRISHIMATLKVTMTMCSLLSVWSNFFDRLWASFWHCGSSIWWPKHLKRSKRAVYYARDTWCHML</sequence>
<organism evidence="1 2">
    <name type="scientific">Hyaloperonospora arabidopsidis (strain Emoy2)</name>
    <name type="common">Downy mildew agent</name>
    <name type="synonym">Peronospora arabidopsidis</name>
    <dbReference type="NCBI Taxonomy" id="559515"/>
    <lineage>
        <taxon>Eukaryota</taxon>
        <taxon>Sar</taxon>
        <taxon>Stramenopiles</taxon>
        <taxon>Oomycota</taxon>
        <taxon>Peronosporomycetes</taxon>
        <taxon>Peronosporales</taxon>
        <taxon>Peronosporaceae</taxon>
        <taxon>Hyaloperonospora</taxon>
    </lineage>
</organism>
<accession>M4B717</accession>
<proteinExistence type="predicted"/>
<dbReference type="EnsemblProtists" id="HpaT802069">
    <property type="protein sequence ID" value="HpaP802069"/>
    <property type="gene ID" value="HpaG802069"/>
</dbReference>
<evidence type="ECO:0000313" key="1">
    <source>
        <dbReference type="EnsemblProtists" id="HpaP802069"/>
    </source>
</evidence>
<reference evidence="1" key="2">
    <citation type="submission" date="2015-06" db="UniProtKB">
        <authorList>
            <consortium name="EnsemblProtists"/>
        </authorList>
    </citation>
    <scope>IDENTIFICATION</scope>
    <source>
        <strain evidence="1">Emoy2</strain>
    </source>
</reference>
<dbReference type="AlphaFoldDB" id="M4B717"/>
<evidence type="ECO:0000313" key="2">
    <source>
        <dbReference type="Proteomes" id="UP000011713"/>
    </source>
</evidence>
<dbReference type="Proteomes" id="UP000011713">
    <property type="component" value="Unassembled WGS sequence"/>
</dbReference>
<protein>
    <submittedName>
        <fullName evidence="1">Uncharacterized protein</fullName>
    </submittedName>
</protein>
<name>M4B717_HYAAE</name>